<evidence type="ECO:0000313" key="1">
    <source>
        <dbReference type="EMBL" id="KAG8659720.1"/>
    </source>
</evidence>
<sequence>MATHTSLIAWGSGEDGQLGIGNNEEKEWVCVVKALEPYKVRSVVAGSRNSLAICDDGKLFTWGWNQRGTLGHPPETKTENVPSQVKALANANIVQAAIGGWHCLAVDDQGRAYAWGGNEYGQCGEEPERKDGTGRPLRRDIVIPQRCAPKLVVRQVAAGGTHSVVLTREGYVWTWGQPWPPGDIKQISVPVRVQGLERVKLIAVGAFHNLALQGDGTLWAWGNNEYGQLGTGDTQPRSQPIPVQGLSDLTLVDIAAGGWHSTALTDDGEVSCGGTHSVALTHDGQIFSFGRGDHGRLGYGRKVTTGQPMEVPIDIPPPSNLSGSEAEGHWKAKLVACGGRHTLAIVEWQQTDGSK</sequence>
<reference evidence="2" key="1">
    <citation type="journal article" date="2016" name="Nat. Biotechnol.">
        <title>Sequencing wild and cultivated cassava and related species reveals extensive interspecific hybridization and genetic diversity.</title>
        <authorList>
            <person name="Bredeson J.V."/>
            <person name="Lyons J.B."/>
            <person name="Prochnik S.E."/>
            <person name="Wu G.A."/>
            <person name="Ha C.M."/>
            <person name="Edsinger-Gonzales E."/>
            <person name="Grimwood J."/>
            <person name="Schmutz J."/>
            <person name="Rabbi I.Y."/>
            <person name="Egesi C."/>
            <person name="Nauluvula P."/>
            <person name="Lebot V."/>
            <person name="Ndunguru J."/>
            <person name="Mkamilo G."/>
            <person name="Bart R.S."/>
            <person name="Setter T.L."/>
            <person name="Gleadow R.M."/>
            <person name="Kulakow P."/>
            <person name="Ferguson M.E."/>
            <person name="Rounsley S."/>
            <person name="Rokhsar D.S."/>
        </authorList>
    </citation>
    <scope>NUCLEOTIDE SEQUENCE [LARGE SCALE GENOMIC DNA]</scope>
    <source>
        <strain evidence="2">cv. AM560-2</strain>
    </source>
</reference>
<gene>
    <name evidence="1" type="ORF">MANES_02G067100v8</name>
</gene>
<dbReference type="EMBL" id="CM004388">
    <property type="protein sequence ID" value="KAG8659720.1"/>
    <property type="molecule type" value="Genomic_DNA"/>
</dbReference>
<evidence type="ECO:0000313" key="2">
    <source>
        <dbReference type="Proteomes" id="UP000091857"/>
    </source>
</evidence>
<name>A0ACB7I642_MANES</name>
<accession>A0ACB7I642</accession>
<comment type="caution">
    <text evidence="1">The sequence shown here is derived from an EMBL/GenBank/DDBJ whole genome shotgun (WGS) entry which is preliminary data.</text>
</comment>
<proteinExistence type="predicted"/>
<dbReference type="Proteomes" id="UP000091857">
    <property type="component" value="Chromosome 2"/>
</dbReference>
<organism evidence="1 2">
    <name type="scientific">Manihot esculenta</name>
    <name type="common">Cassava</name>
    <name type="synonym">Jatropha manihot</name>
    <dbReference type="NCBI Taxonomy" id="3983"/>
    <lineage>
        <taxon>Eukaryota</taxon>
        <taxon>Viridiplantae</taxon>
        <taxon>Streptophyta</taxon>
        <taxon>Embryophyta</taxon>
        <taxon>Tracheophyta</taxon>
        <taxon>Spermatophyta</taxon>
        <taxon>Magnoliopsida</taxon>
        <taxon>eudicotyledons</taxon>
        <taxon>Gunneridae</taxon>
        <taxon>Pentapetalae</taxon>
        <taxon>rosids</taxon>
        <taxon>fabids</taxon>
        <taxon>Malpighiales</taxon>
        <taxon>Euphorbiaceae</taxon>
        <taxon>Crotonoideae</taxon>
        <taxon>Manihoteae</taxon>
        <taxon>Manihot</taxon>
    </lineage>
</organism>
<protein>
    <submittedName>
        <fullName evidence="1">Uncharacterized protein</fullName>
    </submittedName>
</protein>
<keyword evidence="2" id="KW-1185">Reference proteome</keyword>